<accession>A0A0C2E5L9</accession>
<evidence type="ECO:0000256" key="3">
    <source>
        <dbReference type="ARBA" id="ARBA00023277"/>
    </source>
</evidence>
<organism evidence="4 6">
    <name type="scientific">Salinicoccus roseus</name>
    <dbReference type="NCBI Taxonomy" id="45670"/>
    <lineage>
        <taxon>Bacteria</taxon>
        <taxon>Bacillati</taxon>
        <taxon>Bacillota</taxon>
        <taxon>Bacilli</taxon>
        <taxon>Bacillales</taxon>
        <taxon>Staphylococcaceae</taxon>
        <taxon>Salinicoccus</taxon>
    </lineage>
</organism>
<name>A0A0C2E5L9_9STAP</name>
<comment type="similarity">
    <text evidence="1">Belongs to the aldose epimerase family.</text>
</comment>
<dbReference type="RefSeq" id="WP_040106115.1">
    <property type="nucleotide sequence ID" value="NZ_JABEVU030000001.1"/>
</dbReference>
<dbReference type="PANTHER" id="PTHR10091:SF0">
    <property type="entry name" value="GALACTOSE MUTAROTASE"/>
    <property type="match status" value="1"/>
</dbReference>
<dbReference type="InterPro" id="IPR011013">
    <property type="entry name" value="Gal_mutarotase_sf_dom"/>
</dbReference>
<reference evidence="7" key="2">
    <citation type="submission" date="2020-04" db="EMBL/GenBank/DDBJ databases">
        <title>Genome analysis and biological profiling of marine Cellulosimicrobium funkei MOSEL-ME6.</title>
        <authorList>
            <person name="Tanveer F."/>
            <person name="Xie Y."/>
            <person name="Shinwari Z.K."/>
        </authorList>
    </citation>
    <scope>NUCLEOTIDE SEQUENCE [LARGE SCALE GENOMIC DNA]</scope>
    <source>
        <strain evidence="7">MOSEL-ME25</strain>
    </source>
</reference>
<dbReference type="GO" id="GO:0033499">
    <property type="term" value="P:galactose catabolic process via UDP-galactose, Leloir pathway"/>
    <property type="evidence" value="ECO:0007669"/>
    <property type="project" value="TreeGrafter"/>
</dbReference>
<evidence type="ECO:0000313" key="7">
    <source>
        <dbReference type="Proteomes" id="UP000527860"/>
    </source>
</evidence>
<comment type="caution">
    <text evidence="4">The sequence shown here is derived from an EMBL/GenBank/DDBJ whole genome shotgun (WGS) entry which is preliminary data.</text>
</comment>
<dbReference type="Proteomes" id="UP000527860">
    <property type="component" value="Unassembled WGS sequence"/>
</dbReference>
<keyword evidence="7" id="KW-1185">Reference proteome</keyword>
<dbReference type="GO" id="GO:0030246">
    <property type="term" value="F:carbohydrate binding"/>
    <property type="evidence" value="ECO:0007669"/>
    <property type="project" value="InterPro"/>
</dbReference>
<dbReference type="EMBL" id="JXII01000006">
    <property type="protein sequence ID" value="KIH70657.1"/>
    <property type="molecule type" value="Genomic_DNA"/>
</dbReference>
<dbReference type="InterPro" id="IPR008183">
    <property type="entry name" value="Aldose_1/G6P_1-epimerase"/>
</dbReference>
<dbReference type="SUPFAM" id="SSF74650">
    <property type="entry name" value="Galactose mutarotase-like"/>
    <property type="match status" value="1"/>
</dbReference>
<dbReference type="Gene3D" id="2.70.98.10">
    <property type="match status" value="1"/>
</dbReference>
<reference evidence="4 6" key="1">
    <citation type="submission" date="2015-01" db="EMBL/GenBank/DDBJ databases">
        <title>Genome sequences of high lactate-tolerant strain Salinicoccus roseus W12 with industrial interest.</title>
        <authorList>
            <person name="Wang H."/>
            <person name="Yu B."/>
        </authorList>
    </citation>
    <scope>NUCLEOTIDE SEQUENCE [LARGE SCALE GENOMIC DNA]</scope>
    <source>
        <strain evidence="4 6">W12</strain>
    </source>
</reference>
<dbReference type="EMBL" id="JABEVU030000001">
    <property type="protein sequence ID" value="MDB0580761.1"/>
    <property type="molecule type" value="Genomic_DNA"/>
</dbReference>
<dbReference type="PANTHER" id="PTHR10091">
    <property type="entry name" value="ALDOSE-1-EPIMERASE"/>
    <property type="match status" value="1"/>
</dbReference>
<reference evidence="5" key="3">
    <citation type="submission" date="2020-04" db="EMBL/GenBank/DDBJ databases">
        <authorList>
            <person name="Tanveer F."/>
            <person name="Xie Y."/>
            <person name="Shinwari Z.K."/>
        </authorList>
    </citation>
    <scope>NUCLEOTIDE SEQUENCE</scope>
    <source>
        <strain evidence="5">MOSEL-ME25</strain>
    </source>
</reference>
<dbReference type="Pfam" id="PF01263">
    <property type="entry name" value="Aldose_epim"/>
    <property type="match status" value="1"/>
</dbReference>
<dbReference type="InterPro" id="IPR047215">
    <property type="entry name" value="Galactose_mutarotase-like"/>
</dbReference>
<evidence type="ECO:0000313" key="5">
    <source>
        <dbReference type="EMBL" id="MDB0580761.1"/>
    </source>
</evidence>
<protein>
    <submittedName>
        <fullName evidence="5">Galactose mutarotase</fullName>
    </submittedName>
</protein>
<gene>
    <name evidence="5" type="ORF">F7P68_0009470</name>
    <name evidence="4" type="ORF">SN16_08095</name>
</gene>
<evidence type="ECO:0000256" key="1">
    <source>
        <dbReference type="ARBA" id="ARBA00006206"/>
    </source>
</evidence>
<dbReference type="STRING" id="45670.SN16_08095"/>
<dbReference type="GO" id="GO:0006006">
    <property type="term" value="P:glucose metabolic process"/>
    <property type="evidence" value="ECO:0007669"/>
    <property type="project" value="TreeGrafter"/>
</dbReference>
<proteinExistence type="inferred from homology"/>
<sequence length="336" mass="37597">MKINRRNHEDGIVEYVLENGTGMKVELLNIGASIIGVHVPDRSGRFTNVVLRNETLEEYRGNLHFLGATIAPVAGRVKGAEIEVDGEKHRFDSNDGPHLLHSGDAGVHTKMWEDAVIDEDGIEKVKFTTSVEDYPGTPEVSILYSLGEDNALKLEYEVKSMGPTAVAPTNHVYFNLNSDTETTIGNHFVRSGASRYLKMDDTLIPESIAACEGIFNLQKDKALQEVFESDDAQIKVANGGYDHYFLLEGEDHIEVYEPESGRKVTMDTDFPGLVFYTGNNLDDGLPLAERKPQKYMGFCMEAQVTPAAQHMDLGFEMEAETDHRHYTVYRFEVNEE</sequence>
<evidence type="ECO:0000256" key="2">
    <source>
        <dbReference type="ARBA" id="ARBA00023235"/>
    </source>
</evidence>
<reference evidence="5 7" key="4">
    <citation type="submission" date="2022-12" db="EMBL/GenBank/DDBJ databases">
        <title>Genome analysis and biological profiling of marine Salinicoccus roseus MOSEL-ME25.</title>
        <authorList>
            <person name="Mirza F.T."/>
            <person name="Xie Y."/>
            <person name="Shinwari Z.K."/>
        </authorList>
    </citation>
    <scope>NUCLEOTIDE SEQUENCE [LARGE SCALE GENOMIC DNA]</scope>
    <source>
        <strain evidence="5 7">MOSEL-ME25</strain>
    </source>
</reference>
<dbReference type="Proteomes" id="UP000031546">
    <property type="component" value="Unassembled WGS sequence"/>
</dbReference>
<keyword evidence="3" id="KW-0119">Carbohydrate metabolism</keyword>
<dbReference type="OrthoDB" id="9779408at2"/>
<dbReference type="CDD" id="cd09019">
    <property type="entry name" value="galactose_mutarotase_like"/>
    <property type="match status" value="1"/>
</dbReference>
<dbReference type="GO" id="GO:0005737">
    <property type="term" value="C:cytoplasm"/>
    <property type="evidence" value="ECO:0007669"/>
    <property type="project" value="TreeGrafter"/>
</dbReference>
<dbReference type="GeneID" id="77845513"/>
<keyword evidence="2" id="KW-0413">Isomerase</keyword>
<dbReference type="GO" id="GO:0004034">
    <property type="term" value="F:aldose 1-epimerase activity"/>
    <property type="evidence" value="ECO:0007669"/>
    <property type="project" value="TreeGrafter"/>
</dbReference>
<dbReference type="AlphaFoldDB" id="A0A0C2E5L9"/>
<dbReference type="InterPro" id="IPR014718">
    <property type="entry name" value="GH-type_carb-bd"/>
</dbReference>
<evidence type="ECO:0000313" key="4">
    <source>
        <dbReference type="EMBL" id="KIH70657.1"/>
    </source>
</evidence>
<evidence type="ECO:0000313" key="6">
    <source>
        <dbReference type="Proteomes" id="UP000031546"/>
    </source>
</evidence>